<evidence type="ECO:0000256" key="3">
    <source>
        <dbReference type="ARBA" id="ARBA00022723"/>
    </source>
</evidence>
<dbReference type="InterPro" id="IPR000868">
    <property type="entry name" value="Isochorismatase-like_dom"/>
</dbReference>
<feature type="domain" description="Isochorismatase-like" evidence="8">
    <location>
        <begin position="5"/>
        <end position="192"/>
    </location>
</feature>
<evidence type="ECO:0000256" key="4">
    <source>
        <dbReference type="ARBA" id="ARBA00022801"/>
    </source>
</evidence>
<comment type="similarity">
    <text evidence="1">Belongs to the isochorismatase family.</text>
</comment>
<gene>
    <name evidence="9" type="ORF">A2650_00505</name>
</gene>
<dbReference type="SUPFAM" id="SSF52499">
    <property type="entry name" value="Isochorismatase-like hydrolases"/>
    <property type="match status" value="1"/>
</dbReference>
<dbReference type="AlphaFoldDB" id="A0A1F8EM99"/>
<sequence>MRKSLLVVDVQNDFCPGGTLAVTNGNKVVEPLNRMITFFSKNTWQVILSRDWHPRETKHFKEFGGIWPVHCVQNTPGADFHPKLLISPKTYIISKGYSNTDDGYSPFEGVWLRIKDWPISLEALLWRTSELYIGGLATDYCIKAACLDARKIGYTVYLLTDACRAVNLKPTDEADALKEMRQAGVIFTTTDEVLNQNESS</sequence>
<accession>A0A1F8EM99</accession>
<evidence type="ECO:0000256" key="2">
    <source>
        <dbReference type="ARBA" id="ARBA00022642"/>
    </source>
</evidence>
<dbReference type="Gene3D" id="3.40.50.850">
    <property type="entry name" value="Isochorismatase-like"/>
    <property type="match status" value="1"/>
</dbReference>
<dbReference type="PANTHER" id="PTHR11080:SF2">
    <property type="entry name" value="LD05707P"/>
    <property type="match status" value="1"/>
</dbReference>
<evidence type="ECO:0000313" key="10">
    <source>
        <dbReference type="Proteomes" id="UP000177117"/>
    </source>
</evidence>
<dbReference type="InterPro" id="IPR052347">
    <property type="entry name" value="Isochorismatase_Nicotinamidase"/>
</dbReference>
<dbReference type="GO" id="GO:0046872">
    <property type="term" value="F:metal ion binding"/>
    <property type="evidence" value="ECO:0007669"/>
    <property type="project" value="UniProtKB-KW"/>
</dbReference>
<evidence type="ECO:0000256" key="6">
    <source>
        <dbReference type="ARBA" id="ARBA00039017"/>
    </source>
</evidence>
<evidence type="ECO:0000259" key="8">
    <source>
        <dbReference type="Pfam" id="PF00857"/>
    </source>
</evidence>
<dbReference type="GO" id="GO:0019363">
    <property type="term" value="P:pyridine nucleotide biosynthetic process"/>
    <property type="evidence" value="ECO:0007669"/>
    <property type="project" value="UniProtKB-KW"/>
</dbReference>
<comment type="caution">
    <text evidence="9">The sequence shown here is derived from an EMBL/GenBank/DDBJ whole genome shotgun (WGS) entry which is preliminary data.</text>
</comment>
<dbReference type="EC" id="3.5.1.19" evidence="6"/>
<evidence type="ECO:0000256" key="1">
    <source>
        <dbReference type="ARBA" id="ARBA00006336"/>
    </source>
</evidence>
<evidence type="ECO:0000256" key="5">
    <source>
        <dbReference type="ARBA" id="ARBA00037900"/>
    </source>
</evidence>
<evidence type="ECO:0000313" key="9">
    <source>
        <dbReference type="EMBL" id="OGN01136.1"/>
    </source>
</evidence>
<dbReference type="InterPro" id="IPR036380">
    <property type="entry name" value="Isochorismatase-like_sf"/>
</dbReference>
<evidence type="ECO:0000256" key="7">
    <source>
        <dbReference type="ARBA" id="ARBA00043224"/>
    </source>
</evidence>
<organism evidence="9 10">
    <name type="scientific">Candidatus Yanofskybacteria bacterium RIFCSPHIGHO2_01_FULL_41_53</name>
    <dbReference type="NCBI Taxonomy" id="1802663"/>
    <lineage>
        <taxon>Bacteria</taxon>
        <taxon>Candidatus Yanofskyibacteriota</taxon>
    </lineage>
</organism>
<proteinExistence type="inferred from homology"/>
<name>A0A1F8EM99_9BACT</name>
<reference evidence="9 10" key="1">
    <citation type="journal article" date="2016" name="Nat. Commun.">
        <title>Thousands of microbial genomes shed light on interconnected biogeochemical processes in an aquifer system.</title>
        <authorList>
            <person name="Anantharaman K."/>
            <person name="Brown C.T."/>
            <person name="Hug L.A."/>
            <person name="Sharon I."/>
            <person name="Castelle C.J."/>
            <person name="Probst A.J."/>
            <person name="Thomas B.C."/>
            <person name="Singh A."/>
            <person name="Wilkins M.J."/>
            <person name="Karaoz U."/>
            <person name="Brodie E.L."/>
            <person name="Williams K.H."/>
            <person name="Hubbard S.S."/>
            <person name="Banfield J.F."/>
        </authorList>
    </citation>
    <scope>NUCLEOTIDE SEQUENCE [LARGE SCALE GENOMIC DNA]</scope>
</reference>
<keyword evidence="4" id="KW-0378">Hydrolase</keyword>
<dbReference type="GO" id="GO:0008936">
    <property type="term" value="F:nicotinamidase activity"/>
    <property type="evidence" value="ECO:0007669"/>
    <property type="project" value="UniProtKB-EC"/>
</dbReference>
<dbReference type="PANTHER" id="PTHR11080">
    <property type="entry name" value="PYRAZINAMIDASE/NICOTINAMIDASE"/>
    <property type="match status" value="1"/>
</dbReference>
<keyword evidence="3" id="KW-0479">Metal-binding</keyword>
<dbReference type="EMBL" id="MGJD01000010">
    <property type="protein sequence ID" value="OGN01136.1"/>
    <property type="molecule type" value="Genomic_DNA"/>
</dbReference>
<dbReference type="Pfam" id="PF00857">
    <property type="entry name" value="Isochorismatase"/>
    <property type="match status" value="1"/>
</dbReference>
<comment type="pathway">
    <text evidence="5">Cofactor biosynthesis; nicotinate biosynthesis; nicotinate from nicotinamide: step 1/1.</text>
</comment>
<keyword evidence="2" id="KW-0662">Pyridine nucleotide biosynthesis</keyword>
<dbReference type="Proteomes" id="UP000177117">
    <property type="component" value="Unassembled WGS sequence"/>
</dbReference>
<protein>
    <recommendedName>
        <fullName evidence="6">nicotinamidase</fullName>
        <ecNumber evidence="6">3.5.1.19</ecNumber>
    </recommendedName>
    <alternativeName>
        <fullName evidence="7">Nicotinamide deamidase</fullName>
    </alternativeName>
</protein>